<feature type="transmembrane region" description="Helical" evidence="8">
    <location>
        <begin position="222"/>
        <end position="242"/>
    </location>
</feature>
<evidence type="ECO:0000256" key="4">
    <source>
        <dbReference type="ARBA" id="ARBA00022544"/>
    </source>
</evidence>
<evidence type="ECO:0000256" key="5">
    <source>
        <dbReference type="ARBA" id="ARBA00022692"/>
    </source>
</evidence>
<feature type="transmembrane region" description="Helical" evidence="8">
    <location>
        <begin position="271"/>
        <end position="291"/>
    </location>
</feature>
<feature type="transmembrane region" description="Helical" evidence="8">
    <location>
        <begin position="194"/>
        <end position="210"/>
    </location>
</feature>
<dbReference type="GO" id="GO:0009847">
    <property type="term" value="P:spore germination"/>
    <property type="evidence" value="ECO:0007669"/>
    <property type="project" value="InterPro"/>
</dbReference>
<evidence type="ECO:0000256" key="6">
    <source>
        <dbReference type="ARBA" id="ARBA00022989"/>
    </source>
</evidence>
<dbReference type="InterPro" id="IPR004761">
    <property type="entry name" value="Spore_GerAB"/>
</dbReference>
<evidence type="ECO:0000256" key="3">
    <source>
        <dbReference type="ARBA" id="ARBA00022448"/>
    </source>
</evidence>
<keyword evidence="6 8" id="KW-1133">Transmembrane helix</keyword>
<evidence type="ECO:0000256" key="8">
    <source>
        <dbReference type="SAM" id="Phobius"/>
    </source>
</evidence>
<evidence type="ECO:0000256" key="2">
    <source>
        <dbReference type="ARBA" id="ARBA00007998"/>
    </source>
</evidence>
<dbReference type="PANTHER" id="PTHR34975">
    <property type="entry name" value="SPORE GERMINATION PROTEIN A2"/>
    <property type="match status" value="1"/>
</dbReference>
<dbReference type="KEGG" id="bti:BTG_11090"/>
<dbReference type="Proteomes" id="UP000005259">
    <property type="component" value="Chromosome"/>
</dbReference>
<dbReference type="EMBL" id="CP003752">
    <property type="protein sequence ID" value="AFQ15678.1"/>
    <property type="molecule type" value="Genomic_DNA"/>
</dbReference>
<feature type="transmembrane region" description="Helical" evidence="8">
    <location>
        <begin position="12"/>
        <end position="31"/>
    </location>
</feature>
<proteinExistence type="inferred from homology"/>
<evidence type="ECO:0000256" key="1">
    <source>
        <dbReference type="ARBA" id="ARBA00004141"/>
    </source>
</evidence>
<dbReference type="Pfam" id="PF03845">
    <property type="entry name" value="Spore_permease"/>
    <property type="match status" value="1"/>
</dbReference>
<organism evidence="9 10">
    <name type="scientific">Bacillus thuringiensis HD-771</name>
    <dbReference type="NCBI Taxonomy" id="1218175"/>
    <lineage>
        <taxon>Bacteria</taxon>
        <taxon>Bacillati</taxon>
        <taxon>Bacillota</taxon>
        <taxon>Bacilli</taxon>
        <taxon>Bacillales</taxon>
        <taxon>Bacillaceae</taxon>
        <taxon>Bacillus</taxon>
        <taxon>Bacillus cereus group</taxon>
    </lineage>
</organism>
<dbReference type="RefSeq" id="WP_000581361.1">
    <property type="nucleotide sequence ID" value="NC_018500.1"/>
</dbReference>
<sequence length="368" mass="42674">MIHINNFKSLSLFEYIIFIHSVQLSAGIITMPRLLANTAGTDGWISIILGWIMTSIIGVLIIKLLQKNSEKQFPQILTGYFGKWFGTIFISFYSLFLLCAGLNTLLKATQIVQVWIFPSKPSYQIVILMLIPFFILISNGIRAITNYSILVFFFTAWMPIIFLFSLKSSYNPLQLFPIIKDGIYPIIKATKDTITPYAGLELAYFIYPFLHNKEKAVKGILIANSGTMVLYLYTTILSYVYFSPEGIKKIAWPVFNLLKGINFSFIERFEIIYIIYYLVVFSTTIYSYFFFSIYLSSALFNKLLHNWIHISFAFLILGLFILFNPDASQILFIYNLMDVLNIIFLILIPSFFFAYSIFFTWLSRRRNL</sequence>
<feature type="transmembrane region" description="Helical" evidence="8">
    <location>
        <begin position="148"/>
        <end position="166"/>
    </location>
</feature>
<keyword evidence="3" id="KW-0813">Transport</keyword>
<keyword evidence="7 8" id="KW-0472">Membrane</keyword>
<evidence type="ECO:0000313" key="9">
    <source>
        <dbReference type="EMBL" id="AFQ15678.1"/>
    </source>
</evidence>
<dbReference type="AlphaFoldDB" id="A0A9W3J7U9"/>
<feature type="transmembrane region" description="Helical" evidence="8">
    <location>
        <begin position="342"/>
        <end position="362"/>
    </location>
</feature>
<feature type="transmembrane region" description="Helical" evidence="8">
    <location>
        <begin position="123"/>
        <end position="141"/>
    </location>
</feature>
<keyword evidence="5 8" id="KW-0812">Transmembrane</keyword>
<feature type="transmembrane region" description="Helical" evidence="8">
    <location>
        <begin position="303"/>
        <end position="322"/>
    </location>
</feature>
<comment type="similarity">
    <text evidence="2">Belongs to the amino acid-polyamine-organocation (APC) superfamily. Spore germination protein (SGP) (TC 2.A.3.9) family.</text>
</comment>
<protein>
    <submittedName>
        <fullName evidence="9">Spore germination protein SB</fullName>
    </submittedName>
</protein>
<accession>A0A9W3J7U9</accession>
<evidence type="ECO:0000256" key="7">
    <source>
        <dbReference type="ARBA" id="ARBA00023136"/>
    </source>
</evidence>
<dbReference type="PANTHER" id="PTHR34975:SF2">
    <property type="entry name" value="SPORE GERMINATION PROTEIN A2"/>
    <property type="match status" value="1"/>
</dbReference>
<evidence type="ECO:0000313" key="10">
    <source>
        <dbReference type="Proteomes" id="UP000005259"/>
    </source>
</evidence>
<name>A0A9W3J7U9_BACTU</name>
<feature type="transmembrane region" description="Helical" evidence="8">
    <location>
        <begin position="43"/>
        <end position="64"/>
    </location>
</feature>
<gene>
    <name evidence="9" type="ORF">BTG_11090</name>
</gene>
<keyword evidence="4" id="KW-0309">Germination</keyword>
<feature type="transmembrane region" description="Helical" evidence="8">
    <location>
        <begin position="84"/>
        <end position="103"/>
    </location>
</feature>
<dbReference type="NCBIfam" id="TIGR00912">
    <property type="entry name" value="2A0309"/>
    <property type="match status" value="1"/>
</dbReference>
<reference evidence="9 10" key="1">
    <citation type="submission" date="2012-08" db="EMBL/GenBank/DDBJ databases">
        <authorList>
            <person name="Doggett N."/>
            <person name="Teshima H."/>
            <person name="Bruce D."/>
            <person name="Detter J.C."/>
            <person name="Johnson S.L."/>
            <person name="Han C."/>
        </authorList>
    </citation>
    <scope>NUCLEOTIDE SEQUENCE [LARGE SCALE GENOMIC DNA]</scope>
    <source>
        <strain evidence="9 10">HD-771</strain>
    </source>
</reference>
<comment type="subcellular location">
    <subcellularLocation>
        <location evidence="1">Membrane</location>
        <topology evidence="1">Multi-pass membrane protein</topology>
    </subcellularLocation>
</comment>
<dbReference type="GO" id="GO:0016020">
    <property type="term" value="C:membrane"/>
    <property type="evidence" value="ECO:0007669"/>
    <property type="project" value="UniProtKB-SubCell"/>
</dbReference>